<reference evidence="1 2" key="1">
    <citation type="journal article" date="2023" name="Science">
        <title>Complex scaffold remodeling in plant triterpene biosynthesis.</title>
        <authorList>
            <person name="De La Pena R."/>
            <person name="Hodgson H."/>
            <person name="Liu J.C."/>
            <person name="Stephenson M.J."/>
            <person name="Martin A.C."/>
            <person name="Owen C."/>
            <person name="Harkess A."/>
            <person name="Leebens-Mack J."/>
            <person name="Jimenez L.E."/>
            <person name="Osbourn A."/>
            <person name="Sattely E.S."/>
        </authorList>
    </citation>
    <scope>NUCLEOTIDE SEQUENCE [LARGE SCALE GENOMIC DNA]</scope>
    <source>
        <strain evidence="2">cv. JPN11</strain>
        <tissue evidence="1">Leaf</tissue>
    </source>
</reference>
<evidence type="ECO:0000313" key="1">
    <source>
        <dbReference type="EMBL" id="KAJ4721513.1"/>
    </source>
</evidence>
<gene>
    <name evidence="1" type="ORF">OWV82_009189</name>
</gene>
<comment type="caution">
    <text evidence="1">The sequence shown here is derived from an EMBL/GenBank/DDBJ whole genome shotgun (WGS) entry which is preliminary data.</text>
</comment>
<sequence length="899" mass="101595">MKDIFAIEKEDESNNIETIENIKLNQLRSLTLKSLPQLKSFCSKLKIPCTSKKGGDEVMFEDDITVSCTLFTKEAALPNLDYLELREINVRTIWQNHVAAIASGIKNLTRLILHGCNNLRYLFSSSIASNFAQLQHLHISECQALEVVVATEEGGCIELPSLKQLEIRKCPKLKEFMVENTSTDNLKKVPLVGYDKKERHHPPCHPPPADFSPQSVKNGAEFNGSNYSTQKPSSEYLGYKSFIDEGLKLENMTVDESIKIHSPSFKEEELKVKNMTVDDSIKLQSPFLKEGEFKIKEMSTNKLTEVPSPSFNRKGLKLKNMTVDESTKIHSPSFKEEEFKIKEMSANKLTEVPSSSFNKKEFMGKSTSAHQVEKNSLSSFKKKEFAAKNISPDELTKITLSFFNKKVVLPNLENLIIEECNNLQCLFSSSTVKSFLGLQCLEIFRCPVLEVIFDLEGANSENKYTGIVSQLRELKIHALPKLKHVWNKDPQKLVSFEQLKRVSIIECDGLRNVFPMSIAKSLSKLRTLDISKCGVEEIVYVGGQGAKTNTTFVFPRVISLQLYDLPNFKMFCPGIYTAEWPELKELRMSGWETVMKILESNEGLAHTLLEKVLPNLKKLSVQAKDIAMIRQYPEHLIDFICKIKYLEVDLDNATAIVSLDLLLQRLDSMKMLQICGTNIDPYGEVLDENGGMSAVIKNLNKCSDLDHILKEECNMNHLVHLRVYMCLKLINLVPSFTSFRNLTTLQLSYCHRLTNIVPSSTAKSLVQLRKMSIESCDRLTEVVAADEEDAAKDCEIVCNQLKELHLFRLASLSSFCSANYTLKFPSLEELHAGKCPKMKSFSGGELSTPKLQEITYQGTTVKLRKGDLNTTIQELHEEERLLQHSKEDSAGPPSTQPPE</sequence>
<organism evidence="1 2">
    <name type="scientific">Melia azedarach</name>
    <name type="common">Chinaberry tree</name>
    <dbReference type="NCBI Taxonomy" id="155640"/>
    <lineage>
        <taxon>Eukaryota</taxon>
        <taxon>Viridiplantae</taxon>
        <taxon>Streptophyta</taxon>
        <taxon>Embryophyta</taxon>
        <taxon>Tracheophyta</taxon>
        <taxon>Spermatophyta</taxon>
        <taxon>Magnoliopsida</taxon>
        <taxon>eudicotyledons</taxon>
        <taxon>Gunneridae</taxon>
        <taxon>Pentapetalae</taxon>
        <taxon>rosids</taxon>
        <taxon>malvids</taxon>
        <taxon>Sapindales</taxon>
        <taxon>Meliaceae</taxon>
        <taxon>Melia</taxon>
    </lineage>
</organism>
<keyword evidence="2" id="KW-1185">Reference proteome</keyword>
<name>A0ACC1YEQ4_MELAZ</name>
<dbReference type="EMBL" id="CM051397">
    <property type="protein sequence ID" value="KAJ4721513.1"/>
    <property type="molecule type" value="Genomic_DNA"/>
</dbReference>
<dbReference type="Proteomes" id="UP001164539">
    <property type="component" value="Chromosome 4"/>
</dbReference>
<proteinExistence type="predicted"/>
<evidence type="ECO:0000313" key="2">
    <source>
        <dbReference type="Proteomes" id="UP001164539"/>
    </source>
</evidence>
<protein>
    <submittedName>
        <fullName evidence="1">Disease resistance protein</fullName>
    </submittedName>
</protein>
<accession>A0ACC1YEQ4</accession>